<protein>
    <submittedName>
        <fullName evidence="2">Uncharacterized protein</fullName>
    </submittedName>
</protein>
<gene>
    <name evidence="2" type="ORF">VNO80_09442</name>
</gene>
<feature type="signal peptide" evidence="1">
    <location>
        <begin position="1"/>
        <end position="16"/>
    </location>
</feature>
<evidence type="ECO:0000313" key="2">
    <source>
        <dbReference type="EMBL" id="KAK7367430.1"/>
    </source>
</evidence>
<keyword evidence="1" id="KW-0732">Signal</keyword>
<evidence type="ECO:0000256" key="1">
    <source>
        <dbReference type="SAM" id="SignalP"/>
    </source>
</evidence>
<dbReference type="AlphaFoldDB" id="A0AAN9R9J3"/>
<dbReference type="Proteomes" id="UP001374584">
    <property type="component" value="Unassembled WGS sequence"/>
</dbReference>
<organism evidence="2 3">
    <name type="scientific">Phaseolus coccineus</name>
    <name type="common">Scarlet runner bean</name>
    <name type="synonym">Phaseolus multiflorus</name>
    <dbReference type="NCBI Taxonomy" id="3886"/>
    <lineage>
        <taxon>Eukaryota</taxon>
        <taxon>Viridiplantae</taxon>
        <taxon>Streptophyta</taxon>
        <taxon>Embryophyta</taxon>
        <taxon>Tracheophyta</taxon>
        <taxon>Spermatophyta</taxon>
        <taxon>Magnoliopsida</taxon>
        <taxon>eudicotyledons</taxon>
        <taxon>Gunneridae</taxon>
        <taxon>Pentapetalae</taxon>
        <taxon>rosids</taxon>
        <taxon>fabids</taxon>
        <taxon>Fabales</taxon>
        <taxon>Fabaceae</taxon>
        <taxon>Papilionoideae</taxon>
        <taxon>50 kb inversion clade</taxon>
        <taxon>NPAAA clade</taxon>
        <taxon>indigoferoid/millettioid clade</taxon>
        <taxon>Phaseoleae</taxon>
        <taxon>Phaseolus</taxon>
    </lineage>
</organism>
<dbReference type="EMBL" id="JAYMYR010000004">
    <property type="protein sequence ID" value="KAK7367430.1"/>
    <property type="molecule type" value="Genomic_DNA"/>
</dbReference>
<accession>A0AAN9R9J3</accession>
<keyword evidence="3" id="KW-1185">Reference proteome</keyword>
<evidence type="ECO:0000313" key="3">
    <source>
        <dbReference type="Proteomes" id="UP001374584"/>
    </source>
</evidence>
<name>A0AAN9R9J3_PHACN</name>
<comment type="caution">
    <text evidence="2">The sequence shown here is derived from an EMBL/GenBank/DDBJ whole genome shotgun (WGS) entry which is preliminary data.</text>
</comment>
<proteinExistence type="predicted"/>
<feature type="chain" id="PRO_5042902495" evidence="1">
    <location>
        <begin position="17"/>
        <end position="136"/>
    </location>
</feature>
<reference evidence="2 3" key="1">
    <citation type="submission" date="2024-01" db="EMBL/GenBank/DDBJ databases">
        <title>The genomes of 5 underutilized Papilionoideae crops provide insights into root nodulation and disease resistanc.</title>
        <authorList>
            <person name="Jiang F."/>
        </authorList>
    </citation>
    <scope>NUCLEOTIDE SEQUENCE [LARGE SCALE GENOMIC DNA]</scope>
    <source>
        <strain evidence="2">JINMINGXINNONG_FW02</strain>
        <tissue evidence="2">Leaves</tissue>
    </source>
</reference>
<sequence>MLVVNLLLSYAASVYLGSFQMICQGLNEIEISETMLSECDSKIAVDDAHSFDPPQKEKRTFIHRCLLSYQEAPRSAGSPTIRKGESKSGHFPVFNGDKEKVVIVHGVVPERSIRINGIDTVNEEHPLIPKNILEVE</sequence>